<name>A0AAD4F2Y0_9PEZI</name>
<dbReference type="GO" id="GO:0016651">
    <property type="term" value="F:oxidoreductase activity, acting on NAD(P)H"/>
    <property type="evidence" value="ECO:0007669"/>
    <property type="project" value="InterPro"/>
</dbReference>
<evidence type="ECO:0000313" key="5">
    <source>
        <dbReference type="Proteomes" id="UP001197093"/>
    </source>
</evidence>
<dbReference type="InterPro" id="IPR047122">
    <property type="entry name" value="Trans-enoyl_RdTase-like"/>
</dbReference>
<evidence type="ECO:0000259" key="3">
    <source>
        <dbReference type="SMART" id="SM00829"/>
    </source>
</evidence>
<dbReference type="SUPFAM" id="SSF50129">
    <property type="entry name" value="GroES-like"/>
    <property type="match status" value="1"/>
</dbReference>
<keyword evidence="2" id="KW-0560">Oxidoreductase</keyword>
<reference evidence="4" key="1">
    <citation type="submission" date="2023-02" db="EMBL/GenBank/DDBJ databases">
        <authorList>
            <person name="Palmer J.M."/>
        </authorList>
    </citation>
    <scope>NUCLEOTIDE SEQUENCE</scope>
    <source>
        <strain evidence="4">FW57</strain>
    </source>
</reference>
<dbReference type="Pfam" id="PF00107">
    <property type="entry name" value="ADH_zinc_N"/>
    <property type="match status" value="1"/>
</dbReference>
<dbReference type="PANTHER" id="PTHR45348">
    <property type="entry name" value="HYPOTHETICAL OXIDOREDUCTASE (EUROFUNG)"/>
    <property type="match status" value="1"/>
</dbReference>
<dbReference type="SMART" id="SM00829">
    <property type="entry name" value="PKS_ER"/>
    <property type="match status" value="1"/>
</dbReference>
<dbReference type="Gene3D" id="3.90.180.10">
    <property type="entry name" value="Medium-chain alcohol dehydrogenases, catalytic domain"/>
    <property type="match status" value="1"/>
</dbReference>
<dbReference type="InterPro" id="IPR020843">
    <property type="entry name" value="ER"/>
</dbReference>
<dbReference type="SUPFAM" id="SSF51735">
    <property type="entry name" value="NAD(P)-binding Rossmann-fold domains"/>
    <property type="match status" value="1"/>
</dbReference>
<organism evidence="4 5">
    <name type="scientific">Staphylotrichum longicolle</name>
    <dbReference type="NCBI Taxonomy" id="669026"/>
    <lineage>
        <taxon>Eukaryota</taxon>
        <taxon>Fungi</taxon>
        <taxon>Dikarya</taxon>
        <taxon>Ascomycota</taxon>
        <taxon>Pezizomycotina</taxon>
        <taxon>Sordariomycetes</taxon>
        <taxon>Sordariomycetidae</taxon>
        <taxon>Sordariales</taxon>
        <taxon>Chaetomiaceae</taxon>
        <taxon>Staphylotrichum</taxon>
    </lineage>
</organism>
<comment type="caution">
    <text evidence="4">The sequence shown here is derived from an EMBL/GenBank/DDBJ whole genome shotgun (WGS) entry which is preliminary data.</text>
</comment>
<protein>
    <recommendedName>
        <fullName evidence="3">Enoyl reductase (ER) domain-containing protein</fullName>
    </recommendedName>
</protein>
<dbReference type="Gene3D" id="3.40.50.720">
    <property type="entry name" value="NAD(P)-binding Rossmann-like Domain"/>
    <property type="match status" value="1"/>
</dbReference>
<dbReference type="EMBL" id="JAHCVI010000001">
    <property type="protein sequence ID" value="KAG7292182.1"/>
    <property type="molecule type" value="Genomic_DNA"/>
</dbReference>
<sequence length="361" mass="38915">MLCTTLVRVTWTSSAPIDLHRADGGLGVPSSPGTEAPFILGCTFGGTVVALGSDRLSGSDSASSHLRVGDEVFGFVQDGDARQAGFQEYVTVPAWRVSKLPAGWGMREAVTVPCNLVTAFHTLTADLGLALPWPRPEGWAPPDGAGDKVVLVWGAASGVGMYVLQVLRYWGYGNVVAVASAKHHDMLKGLGARVCFDYRREGVVEEVLAYVEGVEGAGGPRVPFIVDCIGSVEGTLRPLTKIAEAGSKVAVMMPVIRIHAGKDQASELESDISKVLPEDWKKGVEVKATRTFFYMKNEFFKNHLQPEIVPALMEQGVIQPNKQRVVEGKTMLERAQTALDLLRDQAVSGEKLVWRVAEDDA</sequence>
<dbReference type="InterPro" id="IPR013149">
    <property type="entry name" value="ADH-like_C"/>
</dbReference>
<dbReference type="Proteomes" id="UP001197093">
    <property type="component" value="Unassembled WGS sequence"/>
</dbReference>
<feature type="domain" description="Enoyl reductase (ER)" evidence="3">
    <location>
        <begin position="4"/>
        <end position="353"/>
    </location>
</feature>
<dbReference type="InterPro" id="IPR036291">
    <property type="entry name" value="NAD(P)-bd_dom_sf"/>
</dbReference>
<dbReference type="Pfam" id="PF08240">
    <property type="entry name" value="ADH_N"/>
    <property type="match status" value="1"/>
</dbReference>
<dbReference type="InterPro" id="IPR013154">
    <property type="entry name" value="ADH-like_N"/>
</dbReference>
<keyword evidence="5" id="KW-1185">Reference proteome</keyword>
<dbReference type="PANTHER" id="PTHR45348:SF3">
    <property type="entry name" value="ENOYL REDUCTASE (ER) DOMAIN-CONTAINING PROTEIN"/>
    <property type="match status" value="1"/>
</dbReference>
<dbReference type="InterPro" id="IPR011032">
    <property type="entry name" value="GroES-like_sf"/>
</dbReference>
<evidence type="ECO:0000256" key="2">
    <source>
        <dbReference type="ARBA" id="ARBA00023002"/>
    </source>
</evidence>
<comment type="similarity">
    <text evidence="1">Belongs to the zinc-containing alcohol dehydrogenase family.</text>
</comment>
<dbReference type="CDD" id="cd08249">
    <property type="entry name" value="enoyl_reductase_like"/>
    <property type="match status" value="1"/>
</dbReference>
<proteinExistence type="inferred from homology"/>
<evidence type="ECO:0000256" key="1">
    <source>
        <dbReference type="ARBA" id="ARBA00008072"/>
    </source>
</evidence>
<accession>A0AAD4F2Y0</accession>
<gene>
    <name evidence="4" type="ORF">NEMBOFW57_002217</name>
</gene>
<evidence type="ECO:0000313" key="4">
    <source>
        <dbReference type="EMBL" id="KAG7292182.1"/>
    </source>
</evidence>
<dbReference type="AlphaFoldDB" id="A0AAD4F2Y0"/>